<keyword evidence="3" id="KW-1185">Reference proteome</keyword>
<dbReference type="InterPro" id="IPR035965">
    <property type="entry name" value="PAS-like_dom_sf"/>
</dbReference>
<organism evidence="2 3">
    <name type="scientific">Nitrosococcus wardiae</name>
    <dbReference type="NCBI Taxonomy" id="1814290"/>
    <lineage>
        <taxon>Bacteria</taxon>
        <taxon>Pseudomonadati</taxon>
        <taxon>Pseudomonadota</taxon>
        <taxon>Gammaproteobacteria</taxon>
        <taxon>Chromatiales</taxon>
        <taxon>Chromatiaceae</taxon>
        <taxon>Nitrosococcus</taxon>
    </lineage>
</organism>
<dbReference type="NCBIfam" id="TIGR00229">
    <property type="entry name" value="sensory_box"/>
    <property type="match status" value="1"/>
</dbReference>
<evidence type="ECO:0000259" key="1">
    <source>
        <dbReference type="PROSITE" id="PS50112"/>
    </source>
</evidence>
<dbReference type="Gene3D" id="3.30.450.20">
    <property type="entry name" value="PAS domain"/>
    <property type="match status" value="1"/>
</dbReference>
<dbReference type="AlphaFoldDB" id="A0A4P7C2K8"/>
<proteinExistence type="predicted"/>
<dbReference type="PROSITE" id="PS50112">
    <property type="entry name" value="PAS"/>
    <property type="match status" value="1"/>
</dbReference>
<dbReference type="SMART" id="SM00091">
    <property type="entry name" value="PAS"/>
    <property type="match status" value="1"/>
</dbReference>
<dbReference type="KEGG" id="nwr:E3U44_11610"/>
<dbReference type="EMBL" id="CP038033">
    <property type="protein sequence ID" value="QBQ55086.1"/>
    <property type="molecule type" value="Genomic_DNA"/>
</dbReference>
<gene>
    <name evidence="2" type="ORF">E3U44_11610</name>
</gene>
<reference evidence="2 3" key="1">
    <citation type="submission" date="2019-03" db="EMBL/GenBank/DDBJ databases">
        <title>The genome sequence of Nitrosococcus wardiae strain D1FHST reveals the archetypal metabolic capacity of ammonia-oxidizing Gammaproteobacteria.</title>
        <authorList>
            <person name="Wang L."/>
            <person name="Lim C.K."/>
            <person name="Hanson T.E."/>
            <person name="Dang H."/>
            <person name="Klotz M.G."/>
        </authorList>
    </citation>
    <scope>NUCLEOTIDE SEQUENCE [LARGE SCALE GENOMIC DNA]</scope>
    <source>
        <strain evidence="2 3">D1FHS</strain>
    </source>
</reference>
<evidence type="ECO:0000313" key="3">
    <source>
        <dbReference type="Proteomes" id="UP000294325"/>
    </source>
</evidence>
<dbReference type="CDD" id="cd00130">
    <property type="entry name" value="PAS"/>
    <property type="match status" value="1"/>
</dbReference>
<dbReference type="RefSeq" id="WP_134358354.1">
    <property type="nucleotide sequence ID" value="NZ_CP038033.1"/>
</dbReference>
<accession>A0A4P7C2K8</accession>
<dbReference type="InterPro" id="IPR000014">
    <property type="entry name" value="PAS"/>
</dbReference>
<feature type="domain" description="PAS" evidence="1">
    <location>
        <begin position="49"/>
        <end position="100"/>
    </location>
</feature>
<protein>
    <submittedName>
        <fullName evidence="2">PAS domain S-box protein</fullName>
    </submittedName>
</protein>
<dbReference type="Proteomes" id="UP000294325">
    <property type="component" value="Chromosome"/>
</dbReference>
<dbReference type="OrthoDB" id="9781845at2"/>
<sequence>MIKDMAPEDMVGDYKETKLELYGIGPRRVLYTEIEAPYPDGRLIVSRTDSEGLITHCNKSFVDMSGYTKEELIGVPHSILKHPDIPPVIYKDLWETLKKGDKWQGFIKNLRKDGGYYWVKATVLPNVRNGEVIGYTSVRRKPSRKKIEECIAQYPSMF</sequence>
<name>A0A4P7C2K8_9GAMM</name>
<dbReference type="SUPFAM" id="SSF55785">
    <property type="entry name" value="PYP-like sensor domain (PAS domain)"/>
    <property type="match status" value="1"/>
</dbReference>
<dbReference type="Pfam" id="PF08447">
    <property type="entry name" value="PAS_3"/>
    <property type="match status" value="1"/>
</dbReference>
<dbReference type="InterPro" id="IPR013655">
    <property type="entry name" value="PAS_fold_3"/>
</dbReference>
<evidence type="ECO:0000313" key="2">
    <source>
        <dbReference type="EMBL" id="QBQ55086.1"/>
    </source>
</evidence>